<organism evidence="1 2">
    <name type="scientific">Caerostris extrusa</name>
    <name type="common">Bark spider</name>
    <name type="synonym">Caerostris bankana</name>
    <dbReference type="NCBI Taxonomy" id="172846"/>
    <lineage>
        <taxon>Eukaryota</taxon>
        <taxon>Metazoa</taxon>
        <taxon>Ecdysozoa</taxon>
        <taxon>Arthropoda</taxon>
        <taxon>Chelicerata</taxon>
        <taxon>Arachnida</taxon>
        <taxon>Araneae</taxon>
        <taxon>Araneomorphae</taxon>
        <taxon>Entelegynae</taxon>
        <taxon>Araneoidea</taxon>
        <taxon>Araneidae</taxon>
        <taxon>Caerostris</taxon>
    </lineage>
</organism>
<evidence type="ECO:0000313" key="2">
    <source>
        <dbReference type="Proteomes" id="UP001054945"/>
    </source>
</evidence>
<gene>
    <name evidence="1" type="ORF">CEXT_408281</name>
</gene>
<dbReference type="AlphaFoldDB" id="A0AAV4SEA5"/>
<evidence type="ECO:0000313" key="1">
    <source>
        <dbReference type="EMBL" id="GIY31506.1"/>
    </source>
</evidence>
<accession>A0AAV4SEA5</accession>
<dbReference type="EMBL" id="BPLR01009388">
    <property type="protein sequence ID" value="GIY31506.1"/>
    <property type="molecule type" value="Genomic_DNA"/>
</dbReference>
<reference evidence="1 2" key="1">
    <citation type="submission" date="2021-06" db="EMBL/GenBank/DDBJ databases">
        <title>Caerostris extrusa draft genome.</title>
        <authorList>
            <person name="Kono N."/>
            <person name="Arakawa K."/>
        </authorList>
    </citation>
    <scope>NUCLEOTIDE SEQUENCE [LARGE SCALE GENOMIC DNA]</scope>
</reference>
<keyword evidence="2" id="KW-1185">Reference proteome</keyword>
<sequence>MNPKKNRNIDIRGKTFEGVSHFKYLVTILKDYHFFVFISLSNSGLLDKKKKKLSATNKDAANHSCSLHHKEINVFDVLPFAAKLDDSAILTHERAMLVVCIWDRASTGWIGEIAAPK</sequence>
<protein>
    <submittedName>
        <fullName evidence="1">Uncharacterized protein</fullName>
    </submittedName>
</protein>
<proteinExistence type="predicted"/>
<comment type="caution">
    <text evidence="1">The sequence shown here is derived from an EMBL/GenBank/DDBJ whole genome shotgun (WGS) entry which is preliminary data.</text>
</comment>
<name>A0AAV4SEA5_CAEEX</name>
<dbReference type="Proteomes" id="UP001054945">
    <property type="component" value="Unassembled WGS sequence"/>
</dbReference>